<dbReference type="Pfam" id="PF05635">
    <property type="entry name" value="23S_rRNA_IVP"/>
    <property type="match status" value="1"/>
</dbReference>
<gene>
    <name evidence="1" type="ORF">S03H2_06729</name>
</gene>
<dbReference type="EMBL" id="BARU01002996">
    <property type="protein sequence ID" value="GAH19704.1"/>
    <property type="molecule type" value="Genomic_DNA"/>
</dbReference>
<accession>X1ERE3</accession>
<organism evidence="1">
    <name type="scientific">marine sediment metagenome</name>
    <dbReference type="NCBI Taxonomy" id="412755"/>
    <lineage>
        <taxon>unclassified sequences</taxon>
        <taxon>metagenomes</taxon>
        <taxon>ecological metagenomes</taxon>
    </lineage>
</organism>
<protein>
    <recommendedName>
        <fullName evidence="2">Four helix bundle protein</fullName>
    </recommendedName>
</protein>
<dbReference type="NCBIfam" id="TIGR02436">
    <property type="entry name" value="four helix bundle protein"/>
    <property type="match status" value="1"/>
</dbReference>
<reference evidence="1" key="1">
    <citation type="journal article" date="2014" name="Front. Microbiol.">
        <title>High frequency of phylogenetically diverse reductive dehalogenase-homologous genes in deep subseafloor sedimentary metagenomes.</title>
        <authorList>
            <person name="Kawai M."/>
            <person name="Futagami T."/>
            <person name="Toyoda A."/>
            <person name="Takaki Y."/>
            <person name="Nishi S."/>
            <person name="Hori S."/>
            <person name="Arai W."/>
            <person name="Tsubouchi T."/>
            <person name="Morono Y."/>
            <person name="Uchiyama I."/>
            <person name="Ito T."/>
            <person name="Fujiyama A."/>
            <person name="Inagaki F."/>
            <person name="Takami H."/>
        </authorList>
    </citation>
    <scope>NUCLEOTIDE SEQUENCE</scope>
    <source>
        <strain evidence="1">Expedition CK06-06</strain>
    </source>
</reference>
<evidence type="ECO:0008006" key="2">
    <source>
        <dbReference type="Google" id="ProtNLM"/>
    </source>
</evidence>
<dbReference type="PANTHER" id="PTHR38471">
    <property type="entry name" value="FOUR HELIX BUNDLE PROTEIN"/>
    <property type="match status" value="1"/>
</dbReference>
<dbReference type="Gene3D" id="1.20.1440.60">
    <property type="entry name" value="23S rRNA-intervening sequence"/>
    <property type="match status" value="1"/>
</dbReference>
<dbReference type="SUPFAM" id="SSF158446">
    <property type="entry name" value="IVS-encoded protein-like"/>
    <property type="match status" value="1"/>
</dbReference>
<name>X1ERE3_9ZZZZ</name>
<evidence type="ECO:0000313" key="1">
    <source>
        <dbReference type="EMBL" id="GAH19704.1"/>
    </source>
</evidence>
<sequence>MGFNFEKLDVYNKANEFVNDIYLLTKTFPEDEMFGLTSQLRRAAVSISLNIAEGSARTKLVNSYEFIVHR</sequence>
<dbReference type="InterPro" id="IPR012657">
    <property type="entry name" value="23S_rRNA-intervening_sequence"/>
</dbReference>
<dbReference type="InterPro" id="IPR036583">
    <property type="entry name" value="23S_rRNA_IVS_sf"/>
</dbReference>
<proteinExistence type="predicted"/>
<dbReference type="AlphaFoldDB" id="X1ERE3"/>
<dbReference type="CDD" id="cd16377">
    <property type="entry name" value="23S_rRNA_IVP_like"/>
    <property type="match status" value="1"/>
</dbReference>
<comment type="caution">
    <text evidence="1">The sequence shown here is derived from an EMBL/GenBank/DDBJ whole genome shotgun (WGS) entry which is preliminary data.</text>
</comment>
<dbReference type="PANTHER" id="PTHR38471:SF2">
    <property type="entry name" value="FOUR HELIX BUNDLE PROTEIN"/>
    <property type="match status" value="1"/>
</dbReference>